<evidence type="ECO:0000256" key="7">
    <source>
        <dbReference type="ARBA" id="ARBA00022801"/>
    </source>
</evidence>
<evidence type="ECO:0000313" key="12">
    <source>
        <dbReference type="Proteomes" id="UP000001646"/>
    </source>
</evidence>
<proteinExistence type="inferred from homology"/>
<dbReference type="SUPFAM" id="SSF56219">
    <property type="entry name" value="DNase I-like"/>
    <property type="match status" value="1"/>
</dbReference>
<evidence type="ECO:0000256" key="4">
    <source>
        <dbReference type="ARBA" id="ARBA00012115"/>
    </source>
</evidence>
<keyword evidence="6" id="KW-0227">DNA damage</keyword>
<protein>
    <recommendedName>
        <fullName evidence="4">exodeoxyribonuclease III</fullName>
        <ecNumber evidence="4">3.1.11.2</ecNumber>
    </recommendedName>
</protein>
<keyword evidence="5" id="KW-0479">Metal-binding</keyword>
<dbReference type="HOGENOM" id="CLU_000680_2_4_1"/>
<evidence type="ECO:0000256" key="1">
    <source>
        <dbReference type="ARBA" id="ARBA00000493"/>
    </source>
</evidence>
<comment type="cofactor">
    <cofactor evidence="2">
        <name>Mg(2+)</name>
        <dbReference type="ChEBI" id="CHEBI:18420"/>
    </cofactor>
</comment>
<evidence type="ECO:0000256" key="2">
    <source>
        <dbReference type="ARBA" id="ARBA00001946"/>
    </source>
</evidence>
<keyword evidence="7" id="KW-0378">Hydrolase</keyword>
<dbReference type="GeneTree" id="ENSGT01000000216345"/>
<dbReference type="STRING" id="28377.ENSACAP00000021505"/>
<dbReference type="PANTHER" id="PTHR22748:SF26">
    <property type="entry name" value="ENDONUCLEASE_EXONUCLEASE_PHOSPHATASE DOMAIN-CONTAINING PROTEIN"/>
    <property type="match status" value="1"/>
</dbReference>
<dbReference type="InterPro" id="IPR036691">
    <property type="entry name" value="Endo/exonu/phosph_ase_sf"/>
</dbReference>
<feature type="domain" description="Endonuclease/exonuclease/phosphatase" evidence="10">
    <location>
        <begin position="8"/>
        <end position="81"/>
    </location>
</feature>
<dbReference type="Gene3D" id="3.60.10.10">
    <property type="entry name" value="Endonuclease/exonuclease/phosphatase"/>
    <property type="match status" value="1"/>
</dbReference>
<accession>G1KZ92</accession>
<dbReference type="InterPro" id="IPR004808">
    <property type="entry name" value="AP_endonuc_1"/>
</dbReference>
<dbReference type="InParanoid" id="G1KZ92"/>
<dbReference type="Ensembl" id="ENSACAT00000028421.2">
    <property type="protein sequence ID" value="ENSACAP00000021505.2"/>
    <property type="gene ID" value="ENSACAG00000026674.2"/>
</dbReference>
<sequence>MLDRVKLISWNCRSLGSCHKRRRITNEILKAKGDIFFLQETHQSREGLSKLKLKGTIIYEKAMGTSKAKGVAIIIKNSSGFSMVQTKKDELGRYVMIQGSMGEDDYTLVNVYAPNIKQKEFYELIFKEVEEIKKGYVIIRGGFNGIMDRKLDKSHPTKEEKREKIITELNKVMTREIWEVDVCVCVEGN</sequence>
<dbReference type="Proteomes" id="UP000001646">
    <property type="component" value="Chromosome 3"/>
</dbReference>
<dbReference type="GO" id="GO:0006281">
    <property type="term" value="P:DNA repair"/>
    <property type="evidence" value="ECO:0007669"/>
    <property type="project" value="UniProtKB-KW"/>
</dbReference>
<evidence type="ECO:0000256" key="3">
    <source>
        <dbReference type="ARBA" id="ARBA00007092"/>
    </source>
</evidence>
<organism evidence="11 12">
    <name type="scientific">Anolis carolinensis</name>
    <name type="common">Green anole</name>
    <name type="synonym">American chameleon</name>
    <dbReference type="NCBI Taxonomy" id="28377"/>
    <lineage>
        <taxon>Eukaryota</taxon>
        <taxon>Metazoa</taxon>
        <taxon>Chordata</taxon>
        <taxon>Craniata</taxon>
        <taxon>Vertebrata</taxon>
        <taxon>Euteleostomi</taxon>
        <taxon>Lepidosauria</taxon>
        <taxon>Squamata</taxon>
        <taxon>Bifurcata</taxon>
        <taxon>Unidentata</taxon>
        <taxon>Episquamata</taxon>
        <taxon>Toxicofera</taxon>
        <taxon>Iguania</taxon>
        <taxon>Dactyloidae</taxon>
        <taxon>Anolis</taxon>
    </lineage>
</organism>
<evidence type="ECO:0000256" key="8">
    <source>
        <dbReference type="ARBA" id="ARBA00022842"/>
    </source>
</evidence>
<evidence type="ECO:0000256" key="6">
    <source>
        <dbReference type="ARBA" id="ARBA00022763"/>
    </source>
</evidence>
<comment type="similarity">
    <text evidence="3">Belongs to the DNA repair enzymes AP/ExoA family.</text>
</comment>
<keyword evidence="9" id="KW-0234">DNA repair</keyword>
<name>G1KZ92_ANOCA</name>
<evidence type="ECO:0000256" key="5">
    <source>
        <dbReference type="ARBA" id="ARBA00022723"/>
    </source>
</evidence>
<keyword evidence="12" id="KW-1185">Reference proteome</keyword>
<evidence type="ECO:0000313" key="11">
    <source>
        <dbReference type="Ensembl" id="ENSACAP00000021505.2"/>
    </source>
</evidence>
<dbReference type="InterPro" id="IPR005135">
    <property type="entry name" value="Endo/exonuclease/phosphatase"/>
</dbReference>
<comment type="catalytic activity">
    <reaction evidence="1">
        <text>Exonucleolytic cleavage in the 3'- to 5'-direction to yield nucleoside 5'-phosphates.</text>
        <dbReference type="EC" id="3.1.11.2"/>
    </reaction>
</comment>
<keyword evidence="8" id="KW-0460">Magnesium</keyword>
<dbReference type="PANTHER" id="PTHR22748">
    <property type="entry name" value="AP ENDONUCLEASE"/>
    <property type="match status" value="1"/>
</dbReference>
<evidence type="ECO:0000256" key="9">
    <source>
        <dbReference type="ARBA" id="ARBA00023204"/>
    </source>
</evidence>
<dbReference type="Pfam" id="PF03372">
    <property type="entry name" value="Exo_endo_phos"/>
    <property type="match status" value="1"/>
</dbReference>
<reference evidence="11 12" key="1">
    <citation type="submission" date="2009-12" db="EMBL/GenBank/DDBJ databases">
        <title>The Genome Sequence of Anolis carolinensis (Green Anole Lizard).</title>
        <authorList>
            <consortium name="The Genome Sequencing Platform"/>
            <person name="Di Palma F."/>
            <person name="Alfoldi J."/>
            <person name="Heiman D."/>
            <person name="Young S."/>
            <person name="Grabherr M."/>
            <person name="Johnson J."/>
            <person name="Lander E.S."/>
            <person name="Lindblad-Toh K."/>
        </authorList>
    </citation>
    <scope>NUCLEOTIDE SEQUENCE [LARGE SCALE GENOMIC DNA]</scope>
    <source>
        <strain evidence="11 12">JBL SC #1</strain>
    </source>
</reference>
<reference evidence="11" key="3">
    <citation type="submission" date="2025-09" db="UniProtKB">
        <authorList>
            <consortium name="Ensembl"/>
        </authorList>
    </citation>
    <scope>IDENTIFICATION</scope>
</reference>
<evidence type="ECO:0000259" key="10">
    <source>
        <dbReference type="Pfam" id="PF03372"/>
    </source>
</evidence>
<dbReference type="AlphaFoldDB" id="G1KZ92"/>
<dbReference type="GO" id="GO:0046872">
    <property type="term" value="F:metal ion binding"/>
    <property type="evidence" value="ECO:0007669"/>
    <property type="project" value="UniProtKB-KW"/>
</dbReference>
<dbReference type="EC" id="3.1.11.2" evidence="4"/>
<dbReference type="GO" id="GO:0008311">
    <property type="term" value="F:double-stranded DNA 3'-5' DNA exonuclease activity"/>
    <property type="evidence" value="ECO:0007669"/>
    <property type="project" value="UniProtKB-EC"/>
</dbReference>
<reference evidence="11" key="2">
    <citation type="submission" date="2025-08" db="UniProtKB">
        <authorList>
            <consortium name="Ensembl"/>
        </authorList>
    </citation>
    <scope>IDENTIFICATION</scope>
</reference>
<dbReference type="Bgee" id="ENSACAG00000026674">
    <property type="expression patterns" value="Expressed in adrenal gland and 12 other cell types or tissues"/>
</dbReference>